<name>A0A3G4ZV65_9VIRU</name>
<accession>A0A3G4ZV65</accession>
<organism evidence="1">
    <name type="scientific">Edafosvirus sp</name>
    <dbReference type="NCBI Taxonomy" id="2487765"/>
    <lineage>
        <taxon>Viruses</taxon>
        <taxon>Varidnaviria</taxon>
        <taxon>Bamfordvirae</taxon>
        <taxon>Nucleocytoviricota</taxon>
        <taxon>Megaviricetes</taxon>
        <taxon>Imitervirales</taxon>
        <taxon>Mimiviridae</taxon>
        <taxon>Klosneuvirinae</taxon>
    </lineage>
</organism>
<dbReference type="EMBL" id="MK072098">
    <property type="protein sequence ID" value="AYV78787.1"/>
    <property type="molecule type" value="Genomic_DNA"/>
</dbReference>
<evidence type="ECO:0000313" key="1">
    <source>
        <dbReference type="EMBL" id="AYV78787.1"/>
    </source>
</evidence>
<sequence length="253" mass="29076">MKIIIFINLIAFVTNNISYLMGCTVTTTLPYNCEPINVKQKSSFSVVIPSIQTPINFSDFIKCHILTTGDFHVMLEAFHSLVWSSMINAHDEAKDILHNYRPHKHSYRDSDDNYRGAVACDGKTCLLPNEEIIIELKNLPTHVTCRFIRPDITDGIDVIIPLHVLLLGTLIGETNQRSHDVWLNSNQSLTYFAWVNTVLAKTKFAETLFYIEYFYNDLMFFGIKIKPPVDMYHLERHAIAKQNNMIMPPPLKI</sequence>
<protein>
    <submittedName>
        <fullName evidence="1">Uncharacterized protein</fullName>
    </submittedName>
</protein>
<proteinExistence type="predicted"/>
<gene>
    <name evidence="1" type="ORF">Edafosvirus33_7</name>
</gene>
<reference evidence="1" key="1">
    <citation type="submission" date="2018-10" db="EMBL/GenBank/DDBJ databases">
        <title>Hidden diversity of soil giant viruses.</title>
        <authorList>
            <person name="Schulz F."/>
            <person name="Alteio L."/>
            <person name="Goudeau D."/>
            <person name="Ryan E.M."/>
            <person name="Malmstrom R.R."/>
            <person name="Blanchard J."/>
            <person name="Woyke T."/>
        </authorList>
    </citation>
    <scope>NUCLEOTIDE SEQUENCE</scope>
    <source>
        <strain evidence="1">EDV1</strain>
    </source>
</reference>